<sequence length="256" mass="27172">MPLFHDEGVVLRTAKLGEADRIITMLTRDHGKIRAVAKGVRRVKSRFGGRLEPFMRVDVLVATGHSLDVISQAESITAYAAAICADYEAYGVANVIVETADKIVTAEGERAAAQYTLLRGALNALAKRMHPAKAIGQSYVMRALMAAGWAPRLESCVVCGRRLAGGADGADGAGGLGCAGGAMYLSVAGGGVMCAADRTPDAKRVDAGQVGRLAAALHGDWSVLDHAPDDPQVTRIVEEWGEYYLERPIRSLRLLD</sequence>
<accession>A0A6I1GLM7</accession>
<dbReference type="InterPro" id="IPR037278">
    <property type="entry name" value="ARFGAP/RecO"/>
</dbReference>
<comment type="similarity">
    <text evidence="2 8">Belongs to the RecO family.</text>
</comment>
<dbReference type="Pfam" id="PF11967">
    <property type="entry name" value="RecO_N"/>
    <property type="match status" value="1"/>
</dbReference>
<evidence type="ECO:0000256" key="3">
    <source>
        <dbReference type="ARBA" id="ARBA00021310"/>
    </source>
</evidence>
<keyword evidence="5 8" id="KW-0233">DNA recombination</keyword>
<dbReference type="Gene3D" id="1.20.1440.120">
    <property type="entry name" value="Recombination protein O, C-terminal domain"/>
    <property type="match status" value="1"/>
</dbReference>
<dbReference type="GO" id="GO:0006310">
    <property type="term" value="P:DNA recombination"/>
    <property type="evidence" value="ECO:0007669"/>
    <property type="project" value="UniProtKB-UniRule"/>
</dbReference>
<organism evidence="10 11">
    <name type="scientific">Bifidobacterium leontopitheci</name>
    <dbReference type="NCBI Taxonomy" id="2650774"/>
    <lineage>
        <taxon>Bacteria</taxon>
        <taxon>Bacillati</taxon>
        <taxon>Actinomycetota</taxon>
        <taxon>Actinomycetes</taxon>
        <taxon>Bifidobacteriales</taxon>
        <taxon>Bifidobacteriaceae</taxon>
        <taxon>Bifidobacterium</taxon>
    </lineage>
</organism>
<comment type="caution">
    <text evidence="10">The sequence shown here is derived from an EMBL/GenBank/DDBJ whole genome shotgun (WGS) entry which is preliminary data.</text>
</comment>
<evidence type="ECO:0000256" key="5">
    <source>
        <dbReference type="ARBA" id="ARBA00023172"/>
    </source>
</evidence>
<dbReference type="HAMAP" id="MF_00201">
    <property type="entry name" value="RecO"/>
    <property type="match status" value="1"/>
</dbReference>
<dbReference type="Gene3D" id="2.40.50.140">
    <property type="entry name" value="Nucleic acid-binding proteins"/>
    <property type="match status" value="1"/>
</dbReference>
<comment type="function">
    <text evidence="1 8">Involved in DNA repair and RecF pathway recombination.</text>
</comment>
<evidence type="ECO:0000256" key="6">
    <source>
        <dbReference type="ARBA" id="ARBA00023204"/>
    </source>
</evidence>
<proteinExistence type="inferred from homology"/>
<dbReference type="PANTHER" id="PTHR33991">
    <property type="entry name" value="DNA REPAIR PROTEIN RECO"/>
    <property type="match status" value="1"/>
</dbReference>
<name>A0A6I1GLM7_9BIFI</name>
<dbReference type="SUPFAM" id="SSF50249">
    <property type="entry name" value="Nucleic acid-binding proteins"/>
    <property type="match status" value="1"/>
</dbReference>
<dbReference type="AlphaFoldDB" id="A0A6I1GLM7"/>
<dbReference type="Proteomes" id="UP000441772">
    <property type="component" value="Unassembled WGS sequence"/>
</dbReference>
<evidence type="ECO:0000259" key="9">
    <source>
        <dbReference type="Pfam" id="PF11967"/>
    </source>
</evidence>
<dbReference type="InterPro" id="IPR042242">
    <property type="entry name" value="RecO_C"/>
</dbReference>
<gene>
    <name evidence="8" type="primary">recO</name>
    <name evidence="10" type="ORF">F7D09_1002</name>
</gene>
<dbReference type="InterPro" id="IPR012340">
    <property type="entry name" value="NA-bd_OB-fold"/>
</dbReference>
<evidence type="ECO:0000256" key="4">
    <source>
        <dbReference type="ARBA" id="ARBA00022763"/>
    </source>
</evidence>
<keyword evidence="6 8" id="KW-0234">DNA repair</keyword>
<dbReference type="InterPro" id="IPR003717">
    <property type="entry name" value="RecO"/>
</dbReference>
<keyword evidence="4 8" id="KW-0227">DNA damage</keyword>
<dbReference type="GO" id="GO:0006302">
    <property type="term" value="P:double-strand break repair"/>
    <property type="evidence" value="ECO:0007669"/>
    <property type="project" value="TreeGrafter"/>
</dbReference>
<dbReference type="SUPFAM" id="SSF57863">
    <property type="entry name" value="ArfGap/RecO-like zinc finger"/>
    <property type="match status" value="1"/>
</dbReference>
<evidence type="ECO:0000256" key="8">
    <source>
        <dbReference type="HAMAP-Rule" id="MF_00201"/>
    </source>
</evidence>
<dbReference type="InterPro" id="IPR022572">
    <property type="entry name" value="DNA_rep/recomb_RecO_N"/>
</dbReference>
<dbReference type="Pfam" id="PF02565">
    <property type="entry name" value="RecO_C"/>
    <property type="match status" value="1"/>
</dbReference>
<evidence type="ECO:0000313" key="11">
    <source>
        <dbReference type="Proteomes" id="UP000441772"/>
    </source>
</evidence>
<dbReference type="PANTHER" id="PTHR33991:SF1">
    <property type="entry name" value="DNA REPAIR PROTEIN RECO"/>
    <property type="match status" value="1"/>
</dbReference>
<evidence type="ECO:0000313" key="10">
    <source>
        <dbReference type="EMBL" id="KAB7790506.1"/>
    </source>
</evidence>
<evidence type="ECO:0000256" key="2">
    <source>
        <dbReference type="ARBA" id="ARBA00007452"/>
    </source>
</evidence>
<dbReference type="RefSeq" id="WP_152234353.1">
    <property type="nucleotide sequence ID" value="NZ_JBHSKZ010000010.1"/>
</dbReference>
<protein>
    <recommendedName>
        <fullName evidence="3 8">DNA repair protein RecO</fullName>
    </recommendedName>
    <alternativeName>
        <fullName evidence="7 8">Recombination protein O</fullName>
    </alternativeName>
</protein>
<dbReference type="NCBIfam" id="TIGR00613">
    <property type="entry name" value="reco"/>
    <property type="match status" value="1"/>
</dbReference>
<dbReference type="EMBL" id="WBVT01000011">
    <property type="protein sequence ID" value="KAB7790506.1"/>
    <property type="molecule type" value="Genomic_DNA"/>
</dbReference>
<keyword evidence="11" id="KW-1185">Reference proteome</keyword>
<feature type="domain" description="DNA replication/recombination mediator RecO N-terminal" evidence="9">
    <location>
        <begin position="1"/>
        <end position="78"/>
    </location>
</feature>
<dbReference type="GO" id="GO:0043590">
    <property type="term" value="C:bacterial nucleoid"/>
    <property type="evidence" value="ECO:0007669"/>
    <property type="project" value="TreeGrafter"/>
</dbReference>
<evidence type="ECO:0000256" key="7">
    <source>
        <dbReference type="ARBA" id="ARBA00033409"/>
    </source>
</evidence>
<reference evidence="10 11" key="1">
    <citation type="submission" date="2019-09" db="EMBL/GenBank/DDBJ databases">
        <title>Characterization of the phylogenetic diversity of two novel species belonging to the genus Bifidobacterium: Bifidobacterium cebidarum sp. nov. and Bifidobacterium leontopitheci sp. nov.</title>
        <authorList>
            <person name="Lugli G.A."/>
            <person name="Duranti S."/>
            <person name="Milani C."/>
            <person name="Turroni F."/>
            <person name="Ventura M."/>
        </authorList>
    </citation>
    <scope>NUCLEOTIDE SEQUENCE [LARGE SCALE GENOMIC DNA]</scope>
    <source>
        <strain evidence="10 11">LMG 31471</strain>
    </source>
</reference>
<evidence type="ECO:0000256" key="1">
    <source>
        <dbReference type="ARBA" id="ARBA00003065"/>
    </source>
</evidence>